<accession>A0ACA9NWE4</accession>
<dbReference type="EMBL" id="CAJVPU010019486">
    <property type="protein sequence ID" value="CAG8671934.1"/>
    <property type="molecule type" value="Genomic_DNA"/>
</dbReference>
<reference evidence="1" key="1">
    <citation type="submission" date="2021-06" db="EMBL/GenBank/DDBJ databases">
        <authorList>
            <person name="Kallberg Y."/>
            <person name="Tangrot J."/>
            <person name="Rosling A."/>
        </authorList>
    </citation>
    <scope>NUCLEOTIDE SEQUENCE</scope>
    <source>
        <strain evidence="1">IL203A</strain>
    </source>
</reference>
<keyword evidence="2" id="KW-1185">Reference proteome</keyword>
<proteinExistence type="predicted"/>
<feature type="non-terminal residue" evidence="1">
    <location>
        <position position="58"/>
    </location>
</feature>
<name>A0ACA9NWE4_9GLOM</name>
<gene>
    <name evidence="1" type="ORF">DHETER_LOCUS10223</name>
</gene>
<evidence type="ECO:0000313" key="2">
    <source>
        <dbReference type="Proteomes" id="UP000789702"/>
    </source>
</evidence>
<organism evidence="1 2">
    <name type="scientific">Dentiscutata heterogama</name>
    <dbReference type="NCBI Taxonomy" id="1316150"/>
    <lineage>
        <taxon>Eukaryota</taxon>
        <taxon>Fungi</taxon>
        <taxon>Fungi incertae sedis</taxon>
        <taxon>Mucoromycota</taxon>
        <taxon>Glomeromycotina</taxon>
        <taxon>Glomeromycetes</taxon>
        <taxon>Diversisporales</taxon>
        <taxon>Gigasporaceae</taxon>
        <taxon>Dentiscutata</taxon>
    </lineage>
</organism>
<evidence type="ECO:0000313" key="1">
    <source>
        <dbReference type="EMBL" id="CAG8671934.1"/>
    </source>
</evidence>
<dbReference type="Proteomes" id="UP000789702">
    <property type="component" value="Unassembled WGS sequence"/>
</dbReference>
<feature type="non-terminal residue" evidence="1">
    <location>
        <position position="1"/>
    </location>
</feature>
<sequence length="58" mass="6566">TAIFIISKTLAHYPKSFWSFSKLLNSPETTSLSSDLQSRGSDIIFEELSNLPNDQKDF</sequence>
<protein>
    <submittedName>
        <fullName evidence="1">6469_t:CDS:1</fullName>
    </submittedName>
</protein>
<comment type="caution">
    <text evidence="1">The sequence shown here is derived from an EMBL/GenBank/DDBJ whole genome shotgun (WGS) entry which is preliminary data.</text>
</comment>